<feature type="transmembrane region" description="Helical" evidence="8">
    <location>
        <begin position="134"/>
        <end position="157"/>
    </location>
</feature>
<evidence type="ECO:0000256" key="6">
    <source>
        <dbReference type="ARBA" id="ARBA00023136"/>
    </source>
</evidence>
<dbReference type="PANTHER" id="PTHR11662">
    <property type="entry name" value="SOLUTE CARRIER FAMILY 17"/>
    <property type="match status" value="1"/>
</dbReference>
<evidence type="ECO:0000259" key="9">
    <source>
        <dbReference type="PROSITE" id="PS50850"/>
    </source>
</evidence>
<proteinExistence type="predicted"/>
<feature type="domain" description="Major facilitator superfamily (MFS) profile" evidence="9">
    <location>
        <begin position="25"/>
        <end position="459"/>
    </location>
</feature>
<evidence type="ECO:0000256" key="5">
    <source>
        <dbReference type="ARBA" id="ARBA00022989"/>
    </source>
</evidence>
<feature type="compositionally biased region" description="Basic and acidic residues" evidence="7">
    <location>
        <begin position="467"/>
        <end position="485"/>
    </location>
</feature>
<keyword evidence="3 8" id="KW-0812">Transmembrane</keyword>
<evidence type="ECO:0000313" key="10">
    <source>
        <dbReference type="EnsemblMetazoa" id="XP_001607374"/>
    </source>
</evidence>
<dbReference type="PANTHER" id="PTHR11662:SF457">
    <property type="entry name" value="MAJOR FACILITATOR SUPERFAMILY TRANSPORTER 3"/>
    <property type="match status" value="1"/>
</dbReference>
<feature type="transmembrane region" description="Helical" evidence="8">
    <location>
        <begin position="18"/>
        <end position="38"/>
    </location>
</feature>
<feature type="transmembrane region" description="Helical" evidence="8">
    <location>
        <begin position="169"/>
        <end position="193"/>
    </location>
</feature>
<name>A0A7M7LJX1_NASVI</name>
<keyword evidence="4" id="KW-0769">Symport</keyword>
<dbReference type="SMR" id="A0A7M7LJX1"/>
<evidence type="ECO:0000256" key="4">
    <source>
        <dbReference type="ARBA" id="ARBA00022847"/>
    </source>
</evidence>
<dbReference type="Pfam" id="PF07690">
    <property type="entry name" value="MFS_1"/>
    <property type="match status" value="1"/>
</dbReference>
<feature type="transmembrane region" description="Helical" evidence="8">
    <location>
        <begin position="399"/>
        <end position="419"/>
    </location>
</feature>
<evidence type="ECO:0000313" key="11">
    <source>
        <dbReference type="Proteomes" id="UP000002358"/>
    </source>
</evidence>
<feature type="transmembrane region" description="Helical" evidence="8">
    <location>
        <begin position="81"/>
        <end position="101"/>
    </location>
</feature>
<dbReference type="FunFam" id="1.20.1250.20:FF:000157">
    <property type="entry name" value="Inorganic phosphate cotransporter"/>
    <property type="match status" value="1"/>
</dbReference>
<feature type="transmembrane region" description="Helical" evidence="8">
    <location>
        <begin position="431"/>
        <end position="453"/>
    </location>
</feature>
<evidence type="ECO:0000256" key="8">
    <source>
        <dbReference type="SAM" id="Phobius"/>
    </source>
</evidence>
<feature type="transmembrane region" description="Helical" evidence="8">
    <location>
        <begin position="368"/>
        <end position="387"/>
    </location>
</feature>
<dbReference type="KEGG" id="nvi:100123686"/>
<dbReference type="FunFam" id="1.20.1250.20:FF:000003">
    <property type="entry name" value="Solute carrier family 17 member 3"/>
    <property type="match status" value="1"/>
</dbReference>
<dbReference type="InterPro" id="IPR020846">
    <property type="entry name" value="MFS_dom"/>
</dbReference>
<dbReference type="PROSITE" id="PS50850">
    <property type="entry name" value="MFS"/>
    <property type="match status" value="1"/>
</dbReference>
<feature type="transmembrane region" description="Helical" evidence="8">
    <location>
        <begin position="304"/>
        <end position="321"/>
    </location>
</feature>
<feature type="transmembrane region" description="Helical" evidence="8">
    <location>
        <begin position="267"/>
        <end position="284"/>
    </location>
</feature>
<dbReference type="GeneID" id="100123686"/>
<feature type="transmembrane region" description="Helical" evidence="8">
    <location>
        <begin position="108"/>
        <end position="128"/>
    </location>
</feature>
<dbReference type="SUPFAM" id="SSF103473">
    <property type="entry name" value="MFS general substrate transporter"/>
    <property type="match status" value="1"/>
</dbReference>
<dbReference type="Proteomes" id="UP000002358">
    <property type="component" value="Chromosome 2"/>
</dbReference>
<dbReference type="InterPro" id="IPR036259">
    <property type="entry name" value="MFS_trans_sf"/>
</dbReference>
<reference evidence="10" key="1">
    <citation type="submission" date="2021-01" db="UniProtKB">
        <authorList>
            <consortium name="EnsemblMetazoa"/>
        </authorList>
    </citation>
    <scope>IDENTIFICATION</scope>
</reference>
<organism evidence="10 11">
    <name type="scientific">Nasonia vitripennis</name>
    <name type="common">Parasitic wasp</name>
    <dbReference type="NCBI Taxonomy" id="7425"/>
    <lineage>
        <taxon>Eukaryota</taxon>
        <taxon>Metazoa</taxon>
        <taxon>Ecdysozoa</taxon>
        <taxon>Arthropoda</taxon>
        <taxon>Hexapoda</taxon>
        <taxon>Insecta</taxon>
        <taxon>Pterygota</taxon>
        <taxon>Neoptera</taxon>
        <taxon>Endopterygota</taxon>
        <taxon>Hymenoptera</taxon>
        <taxon>Apocrita</taxon>
        <taxon>Proctotrupomorpha</taxon>
        <taxon>Chalcidoidea</taxon>
        <taxon>Pteromalidae</taxon>
        <taxon>Pteromalinae</taxon>
        <taxon>Nasonia</taxon>
    </lineage>
</organism>
<dbReference type="AlphaFoldDB" id="A0A7M7LJX1"/>
<dbReference type="GO" id="GO:0006820">
    <property type="term" value="P:monoatomic anion transport"/>
    <property type="evidence" value="ECO:0007669"/>
    <property type="project" value="TreeGrafter"/>
</dbReference>
<dbReference type="CDD" id="cd17318">
    <property type="entry name" value="MFS_SLC17"/>
    <property type="match status" value="1"/>
</dbReference>
<dbReference type="OrthoDB" id="2985014at2759"/>
<dbReference type="GO" id="GO:0015293">
    <property type="term" value="F:symporter activity"/>
    <property type="evidence" value="ECO:0007669"/>
    <property type="project" value="UniProtKB-KW"/>
</dbReference>
<dbReference type="RefSeq" id="XP_001607374.2">
    <property type="nucleotide sequence ID" value="XM_001607324.6"/>
</dbReference>
<keyword evidence="11" id="KW-1185">Reference proteome</keyword>
<dbReference type="Gene3D" id="1.20.1250.20">
    <property type="entry name" value="MFS general substrate transporter like domains"/>
    <property type="match status" value="2"/>
</dbReference>
<sequence>MAIAEEARRGLKMIPMRYIIAIMNSIGLAIIYGFKSYLNIAIVAMVNGTAVAELEKQNTTEVKPQSAPDGPFVWDSELQGYILSSYFWGYIVSLIPGGMAAEYASAKWVMIVSVMLNVVASLLMPISAEIHYGAFMAMRVIQGLGGGVSFPAVHVMISRWAPPNERSVLASVAYAGTALGTVIAILLSGMIAATLGWKWVFYIEALLCLIWCAAWIMIVQDSPEQQKIIISNDEREFIMNSLGQTKESHKIKLSTVPWFQILKSPPFLSIVVAHFCSNFGWYMMLIELPTFMKEILKYELKDNAWLSALPYFCMWIFTLGLSKLLARMQEKNWISVTVSRKIGTLFSSAVPMFCLLGASYATDKNVTVLLMTIGVTCIGGMYCGFLANHIDLAPNFAGTLVALTNTVATIPGLVVPIFVGKLTKDNQTIEAWRVIFFVTVGLYIIEMLIYTMFGVGEEQPWNKVKSSNHDTERPEQTVPLKEARH</sequence>
<keyword evidence="2" id="KW-0813">Transport</keyword>
<keyword evidence="6 8" id="KW-0472">Membrane</keyword>
<evidence type="ECO:0000256" key="1">
    <source>
        <dbReference type="ARBA" id="ARBA00004141"/>
    </source>
</evidence>
<dbReference type="CTD" id="33292"/>
<feature type="transmembrane region" description="Helical" evidence="8">
    <location>
        <begin position="199"/>
        <end position="219"/>
    </location>
</feature>
<comment type="subcellular location">
    <subcellularLocation>
        <location evidence="1">Membrane</location>
        <topology evidence="1">Multi-pass membrane protein</topology>
    </subcellularLocation>
</comment>
<evidence type="ECO:0000256" key="7">
    <source>
        <dbReference type="SAM" id="MobiDB-lite"/>
    </source>
</evidence>
<evidence type="ECO:0000256" key="3">
    <source>
        <dbReference type="ARBA" id="ARBA00022692"/>
    </source>
</evidence>
<dbReference type="InParanoid" id="A0A7M7LJX1"/>
<feature type="region of interest" description="Disordered" evidence="7">
    <location>
        <begin position="463"/>
        <end position="485"/>
    </location>
</feature>
<evidence type="ECO:0000256" key="2">
    <source>
        <dbReference type="ARBA" id="ARBA00022448"/>
    </source>
</evidence>
<dbReference type="InterPro" id="IPR050382">
    <property type="entry name" value="MFS_Na/Anion_cotransporter"/>
</dbReference>
<keyword evidence="5 8" id="KW-1133">Transmembrane helix</keyword>
<protein>
    <recommendedName>
        <fullName evidence="9">Major facilitator superfamily (MFS) profile domain-containing protein</fullName>
    </recommendedName>
</protein>
<dbReference type="GO" id="GO:0016020">
    <property type="term" value="C:membrane"/>
    <property type="evidence" value="ECO:0007669"/>
    <property type="project" value="UniProtKB-SubCell"/>
</dbReference>
<accession>A0A7M7LJX1</accession>
<dbReference type="InterPro" id="IPR011701">
    <property type="entry name" value="MFS"/>
</dbReference>
<dbReference type="EnsemblMetazoa" id="XM_001607324">
    <property type="protein sequence ID" value="XP_001607374"/>
    <property type="gene ID" value="LOC100123686"/>
</dbReference>
<dbReference type="FunCoup" id="A0A7M7LJX1">
    <property type="interactions" value="20"/>
</dbReference>